<gene>
    <name evidence="2" type="ORF">GA0061094_4109</name>
</gene>
<evidence type="ECO:0000313" key="2">
    <source>
        <dbReference type="EMBL" id="SCC34042.1"/>
    </source>
</evidence>
<organism evidence="2 3">
    <name type="scientific">[Bacillus] enclensis</name>
    <dbReference type="NCBI Taxonomy" id="1402860"/>
    <lineage>
        <taxon>Bacteria</taxon>
        <taxon>Bacillati</taxon>
        <taxon>Bacillota</taxon>
        <taxon>Bacilli</taxon>
        <taxon>Bacillales</taxon>
        <taxon>Bacillaceae</taxon>
        <taxon>Rossellomorea</taxon>
    </lineage>
</organism>
<dbReference type="AlphaFoldDB" id="A0A1C4DRV4"/>
<keyword evidence="3" id="KW-1185">Reference proteome</keyword>
<feature type="transmembrane region" description="Helical" evidence="1">
    <location>
        <begin position="55"/>
        <end position="73"/>
    </location>
</feature>
<reference evidence="3" key="1">
    <citation type="submission" date="2016-08" db="EMBL/GenBank/DDBJ databases">
        <authorList>
            <person name="Varghese N."/>
            <person name="Submissions Spin"/>
        </authorList>
    </citation>
    <scope>NUCLEOTIDE SEQUENCE [LARGE SCALE GENOMIC DNA]</scope>
    <source>
        <strain evidence="3">SGD-1123</strain>
    </source>
</reference>
<proteinExistence type="predicted"/>
<dbReference type="Proteomes" id="UP000181997">
    <property type="component" value="Unassembled WGS sequence"/>
</dbReference>
<feature type="transmembrane region" description="Helical" evidence="1">
    <location>
        <begin position="21"/>
        <end position="43"/>
    </location>
</feature>
<evidence type="ECO:0000313" key="3">
    <source>
        <dbReference type="Proteomes" id="UP000181997"/>
    </source>
</evidence>
<keyword evidence="1" id="KW-0812">Transmembrane</keyword>
<keyword evidence="1" id="KW-1133">Transmembrane helix</keyword>
<accession>A0A1C4DRV4</accession>
<keyword evidence="1" id="KW-0472">Membrane</keyword>
<protein>
    <submittedName>
        <fullName evidence="2">Uncharacterized protein</fullName>
    </submittedName>
</protein>
<name>A0A1C4DRV4_9BACI</name>
<sequence length="78" mass="9064">MLIKLSLRSCVVQVEKNQRLRMIWIIPNVFCYIMFAGVSTFTVMYAGGLREIDRLGLWVIAMIILRYLFLEAYRSGDG</sequence>
<dbReference type="EMBL" id="FMAU01000009">
    <property type="protein sequence ID" value="SCC34042.1"/>
    <property type="molecule type" value="Genomic_DNA"/>
</dbReference>
<evidence type="ECO:0000256" key="1">
    <source>
        <dbReference type="SAM" id="Phobius"/>
    </source>
</evidence>